<organism evidence="6 7">
    <name type="scientific">Hippocampus comes</name>
    <name type="common">Tiger tail seahorse</name>
    <dbReference type="NCBI Taxonomy" id="109280"/>
    <lineage>
        <taxon>Eukaryota</taxon>
        <taxon>Metazoa</taxon>
        <taxon>Chordata</taxon>
        <taxon>Craniata</taxon>
        <taxon>Vertebrata</taxon>
        <taxon>Euteleostomi</taxon>
        <taxon>Actinopterygii</taxon>
        <taxon>Neopterygii</taxon>
        <taxon>Teleostei</taxon>
        <taxon>Neoteleostei</taxon>
        <taxon>Acanthomorphata</taxon>
        <taxon>Syngnathiaria</taxon>
        <taxon>Syngnathiformes</taxon>
        <taxon>Syngnathoidei</taxon>
        <taxon>Syngnathidae</taxon>
        <taxon>Hippocampus</taxon>
    </lineage>
</organism>
<proteinExistence type="predicted"/>
<dbReference type="PROSITE" id="PS01186">
    <property type="entry name" value="EGF_2"/>
    <property type="match status" value="1"/>
</dbReference>
<name>A0A3Q2Y9P2_HIPCM</name>
<keyword evidence="2" id="KW-1015">Disulfide bond</keyword>
<dbReference type="PANTHER" id="PTHR14002:SF53">
    <property type="entry name" value="UROMODULIN"/>
    <property type="match status" value="1"/>
</dbReference>
<dbReference type="Gene3D" id="2.60.40.4100">
    <property type="entry name" value="Zona pellucida, ZP-C domain"/>
    <property type="match status" value="1"/>
</dbReference>
<dbReference type="OMA" id="ICSVEHC"/>
<reference evidence="6" key="1">
    <citation type="submission" date="2025-08" db="UniProtKB">
        <authorList>
            <consortium name="Ensembl"/>
        </authorList>
    </citation>
    <scope>IDENTIFICATION</scope>
</reference>
<dbReference type="Gene3D" id="2.60.40.3210">
    <property type="entry name" value="Zona pellucida, ZP-N domain"/>
    <property type="match status" value="1"/>
</dbReference>
<dbReference type="Proteomes" id="UP000264820">
    <property type="component" value="Unplaced"/>
</dbReference>
<dbReference type="AlphaFoldDB" id="A0A3Q2Y9P2"/>
<evidence type="ECO:0000259" key="5">
    <source>
        <dbReference type="PROSITE" id="PS51034"/>
    </source>
</evidence>
<reference evidence="6" key="2">
    <citation type="submission" date="2025-09" db="UniProtKB">
        <authorList>
            <consortium name="Ensembl"/>
        </authorList>
    </citation>
    <scope>IDENTIFICATION</scope>
</reference>
<accession>A0A3Q2Y9P2</accession>
<dbReference type="InterPro" id="IPR042235">
    <property type="entry name" value="ZP-C_dom"/>
</dbReference>
<dbReference type="GeneTree" id="ENSGT00940000167365"/>
<dbReference type="InterPro" id="IPR000742">
    <property type="entry name" value="EGF"/>
</dbReference>
<feature type="transmembrane region" description="Helical" evidence="3">
    <location>
        <begin position="367"/>
        <end position="388"/>
    </location>
</feature>
<sequence length="399" mass="44321">MTLNDCQLAVILLLLLGFTHHQVTGICDVEICATNPERCVLSKDESTCKCVEGFYDDNCGKDAHIKVLCTKTYMGVRAREEFFMYYNTPVTSLHLPNRSCKAYREVINKVPYYMVKVAKNEYIGCGGKSLEKNFTHVTYTLSLQSEPQAIGNIIRDPVIKLDFTCIFPFIRTVSLPFPVEPISSEAMVRVDELDATIQMMLYTDHSYTTAFSSAPTVELGDQVYVEITVTEPADFFLLRINDCWATQSQQANASEGLVHSLLLNGCATDDTVAFHSLSEGESGLNGQSSTIHYSFAMFRFTVEPHLFYLHCTVQLCDPDDRISCTPNCKSITKREAVRVDTAQGLLSYGPIRIETPNKPVSNVVTTVVLPVAGVWAVGFILTLLIAVARAGSRKIVQTE</sequence>
<feature type="signal peptide" evidence="4">
    <location>
        <begin position="1"/>
        <end position="21"/>
    </location>
</feature>
<evidence type="ECO:0000256" key="4">
    <source>
        <dbReference type="SAM" id="SignalP"/>
    </source>
</evidence>
<evidence type="ECO:0000256" key="1">
    <source>
        <dbReference type="ARBA" id="ARBA00022729"/>
    </source>
</evidence>
<keyword evidence="7" id="KW-1185">Reference proteome</keyword>
<dbReference type="PANTHER" id="PTHR14002">
    <property type="entry name" value="ENDOGLIN/TGF-BETA RECEPTOR TYPE III"/>
    <property type="match status" value="1"/>
</dbReference>
<evidence type="ECO:0000256" key="3">
    <source>
        <dbReference type="SAM" id="Phobius"/>
    </source>
</evidence>
<protein>
    <submittedName>
        <fullName evidence="6">Zona pellucida glycoprotein d</fullName>
    </submittedName>
</protein>
<feature type="domain" description="ZP" evidence="5">
    <location>
        <begin position="68"/>
        <end position="335"/>
    </location>
</feature>
<keyword evidence="1 4" id="KW-0732">Signal</keyword>
<dbReference type="STRING" id="109280.ENSHCOP00000009941"/>
<evidence type="ECO:0000313" key="7">
    <source>
        <dbReference type="Proteomes" id="UP000264820"/>
    </source>
</evidence>
<evidence type="ECO:0000256" key="2">
    <source>
        <dbReference type="ARBA" id="ARBA00023157"/>
    </source>
</evidence>
<dbReference type="InterPro" id="IPR055355">
    <property type="entry name" value="ZP-C"/>
</dbReference>
<keyword evidence="3" id="KW-1133">Transmembrane helix</keyword>
<keyword evidence="3" id="KW-0812">Transmembrane</keyword>
<dbReference type="SMART" id="SM00241">
    <property type="entry name" value="ZP"/>
    <property type="match status" value="1"/>
</dbReference>
<keyword evidence="3" id="KW-0472">Membrane</keyword>
<dbReference type="PROSITE" id="PS51034">
    <property type="entry name" value="ZP_2"/>
    <property type="match status" value="1"/>
</dbReference>
<feature type="chain" id="PRO_5018658631" evidence="4">
    <location>
        <begin position="22"/>
        <end position="399"/>
    </location>
</feature>
<evidence type="ECO:0000313" key="6">
    <source>
        <dbReference type="Ensembl" id="ENSHCOP00000009941.1"/>
    </source>
</evidence>
<dbReference type="Pfam" id="PF00100">
    <property type="entry name" value="Zona_pellucida"/>
    <property type="match status" value="1"/>
</dbReference>
<dbReference type="InterPro" id="IPR001507">
    <property type="entry name" value="ZP_dom"/>
</dbReference>
<dbReference type="Ensembl" id="ENSHCOT00000016183.1">
    <property type="protein sequence ID" value="ENSHCOP00000009941.1"/>
    <property type="gene ID" value="ENSHCOG00000012459.1"/>
</dbReference>